<keyword evidence="10" id="KW-1185">Reference proteome</keyword>
<name>A0ABZ3IKR3_9FIRM</name>
<sequence length="218" mass="24387">METIRLIEVKKEIFSDNNNCAQNIRADLKKKNVSLVNIMASPGSGKTSTILQTIDKLKQEVKIAVIEGDIESLVDSEKVTAAGVKAIQINTGGSCHLDAVVVQRALNNLNLEEYDLIFVENIGNLVCPAEFDIGERFKVMILSVPEGDDKILKYPLMFSVCDVLIINKIDYLPDEGFDPAKLRERVLKLNPNIQIFEISCRTRAGVDAWCNWLKDHIK</sequence>
<keyword evidence="5" id="KW-0378">Hydrolase</keyword>
<evidence type="ECO:0000256" key="5">
    <source>
        <dbReference type="ARBA" id="ARBA00022801"/>
    </source>
</evidence>
<keyword evidence="7" id="KW-0342">GTP-binding</keyword>
<evidence type="ECO:0000256" key="7">
    <source>
        <dbReference type="ARBA" id="ARBA00023134"/>
    </source>
</evidence>
<dbReference type="PANTHER" id="PTHR30134:SF2">
    <property type="entry name" value="HYDROGENASE MATURATION FACTOR HYPB"/>
    <property type="match status" value="1"/>
</dbReference>
<dbReference type="RefSeq" id="WP_094607511.1">
    <property type="nucleotide sequence ID" value="NZ_CP155573.1"/>
</dbReference>
<dbReference type="InterPro" id="IPR003495">
    <property type="entry name" value="CobW/HypB/UreG_nucleotide-bd"/>
</dbReference>
<dbReference type="NCBIfam" id="TIGR00073">
    <property type="entry name" value="hypB"/>
    <property type="match status" value="1"/>
</dbReference>
<dbReference type="SUPFAM" id="SSF52540">
    <property type="entry name" value="P-loop containing nucleoside triphosphate hydrolases"/>
    <property type="match status" value="1"/>
</dbReference>
<dbReference type="PANTHER" id="PTHR30134">
    <property type="entry name" value="HYDROGENASE PROTEIN ASSEMBLY PROTEIN, NICKEL CHAPERONE"/>
    <property type="match status" value="1"/>
</dbReference>
<accession>A0ABZ3IKR3</accession>
<keyword evidence="4" id="KW-0547">Nucleotide-binding</keyword>
<feature type="domain" description="CobW/HypB/UreG nucleotide-binding" evidence="8">
    <location>
        <begin position="36"/>
        <end position="196"/>
    </location>
</feature>
<dbReference type="CDD" id="cd05390">
    <property type="entry name" value="HypB"/>
    <property type="match status" value="1"/>
</dbReference>
<reference evidence="9" key="1">
    <citation type="submission" date="2024-05" db="EMBL/GenBank/DDBJ databases">
        <title>Isolation and characterization of Sporomusa carbonis sp. nov., a carboxydotrophic hydrogenogen in the genus of Sporomusa isolated from a charcoal burning pile.</title>
        <authorList>
            <person name="Boeer T."/>
            <person name="Rosenbaum F."/>
            <person name="Eysell L."/>
            <person name="Mueller V."/>
            <person name="Daniel R."/>
            <person name="Poehlein A."/>
        </authorList>
    </citation>
    <scope>NUCLEOTIDE SEQUENCE [LARGE SCALE GENOMIC DNA]</scope>
    <source>
        <strain evidence="9">DSM 10669</strain>
    </source>
</reference>
<evidence type="ECO:0000313" key="9">
    <source>
        <dbReference type="EMBL" id="XFO66260.1"/>
    </source>
</evidence>
<dbReference type="Gene3D" id="3.40.50.300">
    <property type="entry name" value="P-loop containing nucleotide triphosphate hydrolases"/>
    <property type="match status" value="1"/>
</dbReference>
<dbReference type="Proteomes" id="UP000216752">
    <property type="component" value="Chromosome"/>
</dbReference>
<evidence type="ECO:0000256" key="2">
    <source>
        <dbReference type="ARBA" id="ARBA00022596"/>
    </source>
</evidence>
<dbReference type="PIRSF" id="PIRSF005624">
    <property type="entry name" value="Ni-bind_GTPase"/>
    <property type="match status" value="1"/>
</dbReference>
<dbReference type="InterPro" id="IPR027417">
    <property type="entry name" value="P-loop_NTPase"/>
</dbReference>
<comment type="similarity">
    <text evidence="1">Belongs to the SIMIBI class G3E GTPase family. HypB/HupM subfamily.</text>
</comment>
<gene>
    <name evidence="9" type="primary">hypB_3</name>
    <name evidence="9" type="ORF">SPSIL_024100</name>
</gene>
<evidence type="ECO:0000259" key="8">
    <source>
        <dbReference type="Pfam" id="PF02492"/>
    </source>
</evidence>
<dbReference type="EMBL" id="CP155573">
    <property type="protein sequence ID" value="XFO66260.1"/>
    <property type="molecule type" value="Genomic_DNA"/>
</dbReference>
<keyword evidence="6" id="KW-0862">Zinc</keyword>
<dbReference type="InterPro" id="IPR004392">
    <property type="entry name" value="Hyd_mat_HypB"/>
</dbReference>
<organism evidence="9 10">
    <name type="scientific">Sporomusa silvacetica DSM 10669</name>
    <dbReference type="NCBI Taxonomy" id="1123289"/>
    <lineage>
        <taxon>Bacteria</taxon>
        <taxon>Bacillati</taxon>
        <taxon>Bacillota</taxon>
        <taxon>Negativicutes</taxon>
        <taxon>Selenomonadales</taxon>
        <taxon>Sporomusaceae</taxon>
        <taxon>Sporomusa</taxon>
    </lineage>
</organism>
<protein>
    <submittedName>
        <fullName evidence="9">Hydrogenase maturation factor HypB</fullName>
    </submittedName>
</protein>
<evidence type="ECO:0000256" key="1">
    <source>
        <dbReference type="ARBA" id="ARBA00006211"/>
    </source>
</evidence>
<evidence type="ECO:0000313" key="10">
    <source>
        <dbReference type="Proteomes" id="UP000216752"/>
    </source>
</evidence>
<proteinExistence type="inferred from homology"/>
<keyword evidence="3" id="KW-0479">Metal-binding</keyword>
<dbReference type="Pfam" id="PF02492">
    <property type="entry name" value="cobW"/>
    <property type="match status" value="1"/>
</dbReference>
<evidence type="ECO:0000256" key="6">
    <source>
        <dbReference type="ARBA" id="ARBA00022833"/>
    </source>
</evidence>
<keyword evidence="2" id="KW-0533">Nickel</keyword>
<evidence type="ECO:0000256" key="3">
    <source>
        <dbReference type="ARBA" id="ARBA00022723"/>
    </source>
</evidence>
<evidence type="ECO:0000256" key="4">
    <source>
        <dbReference type="ARBA" id="ARBA00022741"/>
    </source>
</evidence>